<dbReference type="SUPFAM" id="SSF55729">
    <property type="entry name" value="Acyl-CoA N-acyltransferases (Nat)"/>
    <property type="match status" value="1"/>
</dbReference>
<protein>
    <submittedName>
        <fullName evidence="2">Acetyltransferase (GNAT) family protein</fullName>
    </submittedName>
</protein>
<dbReference type="CDD" id="cd04301">
    <property type="entry name" value="NAT_SF"/>
    <property type="match status" value="1"/>
</dbReference>
<dbReference type="Gene3D" id="3.40.630.30">
    <property type="match status" value="1"/>
</dbReference>
<proteinExistence type="predicted"/>
<dbReference type="RefSeq" id="WP_070251035.1">
    <property type="nucleotide sequence ID" value="NZ_LROM01000125.1"/>
</dbReference>
<keyword evidence="2" id="KW-0808">Transferase</keyword>
<evidence type="ECO:0000259" key="1">
    <source>
        <dbReference type="PROSITE" id="PS51186"/>
    </source>
</evidence>
<dbReference type="OrthoDB" id="9787920at2"/>
<dbReference type="AlphaFoldDB" id="A0A1E7WCQ8"/>
<dbReference type="InterPro" id="IPR000182">
    <property type="entry name" value="GNAT_dom"/>
</dbReference>
<dbReference type="GO" id="GO:0016747">
    <property type="term" value="F:acyltransferase activity, transferring groups other than amino-acyl groups"/>
    <property type="evidence" value="ECO:0007669"/>
    <property type="project" value="InterPro"/>
</dbReference>
<dbReference type="PATRIC" id="fig|762836.4.peg.4487"/>
<keyword evidence="3" id="KW-1185">Reference proteome</keyword>
<accession>A0A1E7WCQ8</accession>
<evidence type="ECO:0000313" key="2">
    <source>
        <dbReference type="EMBL" id="OEZ95350.1"/>
    </source>
</evidence>
<dbReference type="PROSITE" id="PS51186">
    <property type="entry name" value="GNAT"/>
    <property type="match status" value="1"/>
</dbReference>
<dbReference type="Pfam" id="PF00583">
    <property type="entry name" value="Acetyltransf_1"/>
    <property type="match status" value="1"/>
</dbReference>
<organism evidence="2 3">
    <name type="scientific">Duganella phyllosphaerae</name>
    <dbReference type="NCBI Taxonomy" id="762836"/>
    <lineage>
        <taxon>Bacteria</taxon>
        <taxon>Pseudomonadati</taxon>
        <taxon>Pseudomonadota</taxon>
        <taxon>Betaproteobacteria</taxon>
        <taxon>Burkholderiales</taxon>
        <taxon>Oxalobacteraceae</taxon>
        <taxon>Telluria group</taxon>
        <taxon>Duganella</taxon>
    </lineage>
</organism>
<comment type="caution">
    <text evidence="2">The sequence shown here is derived from an EMBL/GenBank/DDBJ whole genome shotgun (WGS) entry which is preliminary data.</text>
</comment>
<reference evidence="3" key="1">
    <citation type="journal article" date="2016" name="Front. Microbiol.">
        <title>Molecular Keys to the Janthinobacterium and Duganella spp. Interaction with the Plant Pathogen Fusarium graminearum.</title>
        <authorList>
            <person name="Haack F.S."/>
            <person name="Poehlein A."/>
            <person name="Kroger C."/>
            <person name="Voigt C.A."/>
            <person name="Piepenbring M."/>
            <person name="Bode H.B."/>
            <person name="Daniel R."/>
            <person name="Schafer W."/>
            <person name="Streit W.R."/>
        </authorList>
    </citation>
    <scope>NUCLEOTIDE SEQUENCE [LARGE SCALE GENOMIC DNA]</scope>
    <source>
        <strain evidence="3">T54</strain>
    </source>
</reference>
<sequence length="144" mass="15661">MKENLIVVGDTENAEFEKILGAGLDNFNQAACGATDRRPLNVIVQHPETGEVLGGAMGRTSLGLAFLDLFHLPETSRGAGLGTKVLDAFEAEARARGCRSAVLYTISFQAPGFYEKNGWTRFGEIASEQEGVSRIFMTKKLYTQ</sequence>
<dbReference type="EMBL" id="LROM01000125">
    <property type="protein sequence ID" value="OEZ95350.1"/>
    <property type="molecule type" value="Genomic_DNA"/>
</dbReference>
<gene>
    <name evidence="2" type="ORF">DUPY_43590</name>
</gene>
<dbReference type="InterPro" id="IPR016181">
    <property type="entry name" value="Acyl_CoA_acyltransferase"/>
</dbReference>
<dbReference type="Proteomes" id="UP000175989">
    <property type="component" value="Unassembled WGS sequence"/>
</dbReference>
<feature type="domain" description="N-acetyltransferase" evidence="1">
    <location>
        <begin position="1"/>
        <end position="142"/>
    </location>
</feature>
<name>A0A1E7WCQ8_9BURK</name>
<evidence type="ECO:0000313" key="3">
    <source>
        <dbReference type="Proteomes" id="UP000175989"/>
    </source>
</evidence>